<dbReference type="RefSeq" id="WP_092093885.1">
    <property type="nucleotide sequence ID" value="NZ_FOQE01000075.1"/>
</dbReference>
<evidence type="ECO:0000313" key="3">
    <source>
        <dbReference type="Proteomes" id="UP000198668"/>
    </source>
</evidence>
<evidence type="ECO:0000256" key="1">
    <source>
        <dbReference type="SAM" id="Phobius"/>
    </source>
</evidence>
<reference evidence="2 3" key="1">
    <citation type="submission" date="2016-10" db="EMBL/GenBank/DDBJ databases">
        <authorList>
            <person name="de Groot N.N."/>
        </authorList>
    </citation>
    <scope>NUCLEOTIDE SEQUENCE [LARGE SCALE GENOMIC DNA]</scope>
    <source>
        <strain evidence="2 3">DSM 27630</strain>
    </source>
</reference>
<protein>
    <submittedName>
        <fullName evidence="2">Uncharacterized protein</fullName>
    </submittedName>
</protein>
<keyword evidence="3" id="KW-1185">Reference proteome</keyword>
<dbReference type="EMBL" id="FOQE01000075">
    <property type="protein sequence ID" value="SFH94662.1"/>
    <property type="molecule type" value="Genomic_DNA"/>
</dbReference>
<feature type="transmembrane region" description="Helical" evidence="1">
    <location>
        <begin position="37"/>
        <end position="53"/>
    </location>
</feature>
<organism evidence="2 3">
    <name type="scientific">Pisciglobus halotolerans</name>
    <dbReference type="NCBI Taxonomy" id="745365"/>
    <lineage>
        <taxon>Bacteria</taxon>
        <taxon>Bacillati</taxon>
        <taxon>Bacillota</taxon>
        <taxon>Bacilli</taxon>
        <taxon>Lactobacillales</taxon>
        <taxon>Carnobacteriaceae</taxon>
    </lineage>
</organism>
<keyword evidence="1" id="KW-1133">Transmembrane helix</keyword>
<feature type="transmembrane region" description="Helical" evidence="1">
    <location>
        <begin position="12"/>
        <end position="31"/>
    </location>
</feature>
<evidence type="ECO:0000313" key="2">
    <source>
        <dbReference type="EMBL" id="SFH94662.1"/>
    </source>
</evidence>
<sequence>MTTTLNTIVKGVLILTSVLLLVSLILEGFIFNTTQKLAMAAIFALATSLYAEIKDNQTSVKKRS</sequence>
<accession>A0A1I3E6P9</accession>
<name>A0A1I3E6P9_9LACT</name>
<gene>
    <name evidence="2" type="ORF">SAMN04489868_1751</name>
</gene>
<proteinExistence type="predicted"/>
<dbReference type="AlphaFoldDB" id="A0A1I3E6P9"/>
<keyword evidence="1" id="KW-0472">Membrane</keyword>
<keyword evidence="1" id="KW-0812">Transmembrane</keyword>
<dbReference type="Proteomes" id="UP000198668">
    <property type="component" value="Unassembled WGS sequence"/>
</dbReference>